<comment type="caution">
    <text evidence="1">The sequence shown here is derived from an EMBL/GenBank/DDBJ whole genome shotgun (WGS) entry which is preliminary data.</text>
</comment>
<evidence type="ECO:0000313" key="1">
    <source>
        <dbReference type="EMBL" id="RMX42819.1"/>
    </source>
</evidence>
<protein>
    <recommendedName>
        <fullName evidence="3">Endonuclease/exonuclease/phosphatase domain-containing protein</fullName>
    </recommendedName>
</protein>
<accession>A0A3M6TN95</accession>
<name>A0A3M6TN95_POCDA</name>
<proteinExistence type="predicted"/>
<sequence length="396" mass="45393">MLEKSCVNIDKFQGSSKRTHYHFMLCTRFVGTSGNGLSHRTWIHFLFAQDLEACLLLRLFIPDYDSSDNINKSVINKKYVERKTFTSDVSKGLDMKGKKVINVADPPSITDEAIKDLAKPQSGALDCPLAGNTRRLFEVSLPGTITFMYKLDQICTDKAQKSIRWYRVQHKIRYRISRDTIRGGGVGAYIKDTIKYKLRQLEHLWIEVPGRNKHSKALVGVIYRLCCILDDASWFESFKILLTVTWDRMLIITGDTNFDLLKPEDNPVKQYSGILDVFGPQQVIKQPTHVTRLSRTLIDHLITNQPMQVTASGIIPCSIVSNHDSLYACINVHVPHFEPRYKFIRDTKSLGEQLFIDNFSKLPLSVTPFLNDPDEQLDSLNLLFAECPREMHHCRK</sequence>
<evidence type="ECO:0000313" key="2">
    <source>
        <dbReference type="Proteomes" id="UP000275408"/>
    </source>
</evidence>
<feature type="non-terminal residue" evidence="1">
    <location>
        <position position="396"/>
    </location>
</feature>
<dbReference type="AlphaFoldDB" id="A0A3M6TN95"/>
<dbReference type="PANTHER" id="PTHR33776">
    <property type="entry name" value="ENDO/EXONUCLEASE/PHOSPHATASE DOMAIN-CONTAINING PROTEIN"/>
    <property type="match status" value="1"/>
</dbReference>
<gene>
    <name evidence="1" type="ORF">pdam_00022500</name>
</gene>
<dbReference type="PANTHER" id="PTHR33776:SF3">
    <property type="entry name" value="PHD-TYPE DOMAIN-CONTAINING PROTEIN"/>
    <property type="match status" value="1"/>
</dbReference>
<dbReference type="Proteomes" id="UP000275408">
    <property type="component" value="Unassembled WGS sequence"/>
</dbReference>
<organism evidence="1 2">
    <name type="scientific">Pocillopora damicornis</name>
    <name type="common">Cauliflower coral</name>
    <name type="synonym">Millepora damicornis</name>
    <dbReference type="NCBI Taxonomy" id="46731"/>
    <lineage>
        <taxon>Eukaryota</taxon>
        <taxon>Metazoa</taxon>
        <taxon>Cnidaria</taxon>
        <taxon>Anthozoa</taxon>
        <taxon>Hexacorallia</taxon>
        <taxon>Scleractinia</taxon>
        <taxon>Astrocoeniina</taxon>
        <taxon>Pocilloporidae</taxon>
        <taxon>Pocillopora</taxon>
    </lineage>
</organism>
<dbReference type="EMBL" id="RCHS01003258">
    <property type="protein sequence ID" value="RMX42819.1"/>
    <property type="molecule type" value="Genomic_DNA"/>
</dbReference>
<reference evidence="1 2" key="1">
    <citation type="journal article" date="2018" name="Sci. Rep.">
        <title>Comparative analysis of the Pocillopora damicornis genome highlights role of immune system in coral evolution.</title>
        <authorList>
            <person name="Cunning R."/>
            <person name="Bay R.A."/>
            <person name="Gillette P."/>
            <person name="Baker A.C."/>
            <person name="Traylor-Knowles N."/>
        </authorList>
    </citation>
    <scope>NUCLEOTIDE SEQUENCE [LARGE SCALE GENOMIC DNA]</scope>
    <source>
        <strain evidence="1">RSMAS</strain>
        <tissue evidence="1">Whole animal</tissue>
    </source>
</reference>
<keyword evidence="2" id="KW-1185">Reference proteome</keyword>
<dbReference type="SUPFAM" id="SSF56219">
    <property type="entry name" value="DNase I-like"/>
    <property type="match status" value="1"/>
</dbReference>
<dbReference type="InterPro" id="IPR036691">
    <property type="entry name" value="Endo/exonu/phosph_ase_sf"/>
</dbReference>
<evidence type="ECO:0008006" key="3">
    <source>
        <dbReference type="Google" id="ProtNLM"/>
    </source>
</evidence>